<feature type="transmembrane region" description="Helical" evidence="1">
    <location>
        <begin position="102"/>
        <end position="121"/>
    </location>
</feature>
<dbReference type="InParanoid" id="D6U231"/>
<dbReference type="AlphaFoldDB" id="D6U231"/>
<proteinExistence type="predicted"/>
<dbReference type="Proteomes" id="UP000004508">
    <property type="component" value="Unassembled WGS sequence"/>
</dbReference>
<dbReference type="EMBL" id="ADVG01000004">
    <property type="protein sequence ID" value="EFH80915.1"/>
    <property type="molecule type" value="Genomic_DNA"/>
</dbReference>
<reference evidence="2 3" key="1">
    <citation type="journal article" date="2011" name="Stand. Genomic Sci.">
        <title>Non-contiguous finished genome sequence and contextual data of the filamentous soil bacterium Ktedonobacter racemifer type strain (SOSP1-21).</title>
        <authorList>
            <person name="Chang Y.J."/>
            <person name="Land M."/>
            <person name="Hauser L."/>
            <person name="Chertkov O."/>
            <person name="Del Rio T.G."/>
            <person name="Nolan M."/>
            <person name="Copeland A."/>
            <person name="Tice H."/>
            <person name="Cheng J.F."/>
            <person name="Lucas S."/>
            <person name="Han C."/>
            <person name="Goodwin L."/>
            <person name="Pitluck S."/>
            <person name="Ivanova N."/>
            <person name="Ovchinikova G."/>
            <person name="Pati A."/>
            <person name="Chen A."/>
            <person name="Palaniappan K."/>
            <person name="Mavromatis K."/>
            <person name="Liolios K."/>
            <person name="Brettin T."/>
            <person name="Fiebig A."/>
            <person name="Rohde M."/>
            <person name="Abt B."/>
            <person name="Goker M."/>
            <person name="Detter J.C."/>
            <person name="Woyke T."/>
            <person name="Bristow J."/>
            <person name="Eisen J.A."/>
            <person name="Markowitz V."/>
            <person name="Hugenholtz P."/>
            <person name="Kyrpides N.C."/>
            <person name="Klenk H.P."/>
            <person name="Lapidus A."/>
        </authorList>
    </citation>
    <scope>NUCLEOTIDE SEQUENCE [LARGE SCALE GENOMIC DNA]</scope>
    <source>
        <strain evidence="3">DSM 44963</strain>
    </source>
</reference>
<dbReference type="eggNOG" id="ENOG502ZBW7">
    <property type="taxonomic scope" value="Bacteria"/>
</dbReference>
<feature type="transmembrane region" description="Helical" evidence="1">
    <location>
        <begin position="80"/>
        <end position="96"/>
    </location>
</feature>
<evidence type="ECO:0000256" key="1">
    <source>
        <dbReference type="SAM" id="Phobius"/>
    </source>
</evidence>
<comment type="caution">
    <text evidence="2">The sequence shown here is derived from an EMBL/GenBank/DDBJ whole genome shotgun (WGS) entry which is preliminary data.</text>
</comment>
<sequence>MSIFKSLGAHPSANTALLMRNLYFVRAAFALVWALGLLSLIKMPALVPFLLILYPAFDAGSSFYDAYVHRASKSTLAQKTNGVISFLTVLAVLIVLSMGVPAILRVFGVWAILTGGIELVTAIRRWKEFRGQAVLVFGGAVSVLAGSFFIASAGQPTSGLSSLVGYALMGSWQFLFSALRLIKQARQNTQTDLH</sequence>
<feature type="transmembrane region" description="Helical" evidence="1">
    <location>
        <begin position="47"/>
        <end position="68"/>
    </location>
</feature>
<feature type="transmembrane region" description="Helical" evidence="1">
    <location>
        <begin position="21"/>
        <end position="41"/>
    </location>
</feature>
<gene>
    <name evidence="2" type="ORF">Krac_1551</name>
</gene>
<keyword evidence="1" id="KW-1133">Transmembrane helix</keyword>
<feature type="transmembrane region" description="Helical" evidence="1">
    <location>
        <begin position="133"/>
        <end position="151"/>
    </location>
</feature>
<name>D6U231_KTERA</name>
<accession>D6U231</accession>
<dbReference type="OrthoDB" id="960912at2"/>
<organism evidence="2 3">
    <name type="scientific">Ktedonobacter racemifer DSM 44963</name>
    <dbReference type="NCBI Taxonomy" id="485913"/>
    <lineage>
        <taxon>Bacteria</taxon>
        <taxon>Bacillati</taxon>
        <taxon>Chloroflexota</taxon>
        <taxon>Ktedonobacteria</taxon>
        <taxon>Ktedonobacterales</taxon>
        <taxon>Ktedonobacteraceae</taxon>
        <taxon>Ktedonobacter</taxon>
    </lineage>
</organism>
<feature type="transmembrane region" description="Helical" evidence="1">
    <location>
        <begin position="163"/>
        <end position="182"/>
    </location>
</feature>
<evidence type="ECO:0000313" key="2">
    <source>
        <dbReference type="EMBL" id="EFH80915.1"/>
    </source>
</evidence>
<keyword evidence="1" id="KW-0472">Membrane</keyword>
<dbReference type="RefSeq" id="WP_007917983.1">
    <property type="nucleotide sequence ID" value="NZ_ADVG01000004.1"/>
</dbReference>
<evidence type="ECO:0000313" key="3">
    <source>
        <dbReference type="Proteomes" id="UP000004508"/>
    </source>
</evidence>
<evidence type="ECO:0008006" key="4">
    <source>
        <dbReference type="Google" id="ProtNLM"/>
    </source>
</evidence>
<protein>
    <recommendedName>
        <fullName evidence="4">Transmembrane protein</fullName>
    </recommendedName>
</protein>
<keyword evidence="3" id="KW-1185">Reference proteome</keyword>
<keyword evidence="1" id="KW-0812">Transmembrane</keyword>
<dbReference type="STRING" id="485913.Krac_1551"/>